<dbReference type="EMBL" id="BLIY01000009">
    <property type="protein sequence ID" value="GFE54101.1"/>
    <property type="molecule type" value="Genomic_DNA"/>
</dbReference>
<name>A0A9W5WUN6_BABOV</name>
<dbReference type="OrthoDB" id="363976at2759"/>
<reference evidence="2" key="1">
    <citation type="submission" date="2019-12" db="EMBL/GenBank/DDBJ databases">
        <title>Genome sequence of Babesia ovis.</title>
        <authorList>
            <person name="Yamagishi J."/>
            <person name="Sevinc F."/>
            <person name="Xuan X."/>
        </authorList>
    </citation>
    <scope>NUCLEOTIDE SEQUENCE</scope>
    <source>
        <strain evidence="2">Selcuk</strain>
    </source>
</reference>
<proteinExistence type="predicted"/>
<evidence type="ECO:0000313" key="2">
    <source>
        <dbReference type="EMBL" id="GFE54101.1"/>
    </source>
</evidence>
<sequence>MKKSKNKTPEPPVVECNPTTVEGTLQAMEQRCAAFLEALKVCAKESSKVGSGMKSKFNELTQTISEFMKTLTSDAEEKVVMNFPTKLTCCVLLEAITYANNKTKPLVAHNTGIQHLYGIIDFLYRRSALNPERADGRGISLDTNELYIYIDMLFKMFETIAKLTKVDESVHLRTVQTLLQSFAPNSPILMYEDTLRRSLQFLDVMLKIDSKVVKPIVEGGIRQLVQCILAYSRVTKKQKKKGGNRAKASIPRDGDSTIVDPMVTLPEGPQIVHIDLVVEIITSLCSIIKGDETEIIQNLEPTSAADVLLIALKAMPKGVLFEHPRLQTLAKEQLHATMKHVLMGASFMYPASLVLARIMEHGYYYSSYGHMPDRAAVNQYAALYNFVELELIETTTPEGLLRVLAWMRGFITIMQSNEMLDDICHHKTTRNLLVEILRFVVKRHRMVNDKSLDQFFEGVYKCGDGHQLLSEQIDSMEPNSTSAVNCGIKYLPIFAVELVPNSYAMDFTNMTNGVIGKTSRISTNESMDMQQLELVESGLAVDTMLTAAQMLYSCALGLNRHLSCFAPYRIFYPKMSGDDGTIVDRSINAEGHSTSMDLTSQSLSPDQWIHLKEAADILIRQFERMLNVMRSAVMQEALTAVLQALLVTCCIFGWQELYERCVEALMAYIVLVERQFAADHKKCTLETWSMYLMHIRCLNALLLNYPNSLQDVAWERFMEHLIVFLLVSRRLGVARNTHLKALEPLEMDPMFVTEKVIHEEWEMALTESIGVFERLRVHDAEVLEGFLTHTGFHIVTPLLLKSHTNVVAHHGYKNKLATIKRIIDAWPDDFVNMIEKGDEKWTLLLTELTQCIDSDNILVEAEPEFLHCLFATITDFPHARQHDVVMLLTGIMICLARGGTDVMVQTVCRNIVSLCLAGHASSVRSIDAGLCVLYNILSNNSALCMDVINGLKIICTTVPQIFAMSNRIMDSIMFSTQHVVKGYDTAAIVALIDVFAAVVEDSVDFLQDDACIQFVESTFVLSNSIYNSDTNTAFRVISLSLDFAEKMAARSYYFGANDVPRDKEQEMWARIFTGMKDLGLSEHTEIRQCAIKSLALFIKGRINKFEMSMWKLCCDKMLMPLANGLIDSLHHLNTHPTIYIVCDELYVAFKDCHLVYLESCVAIMSQLITGLEKVVHATIGNKLILPNELNSALSMAIGIATNVIIDYYNSDFIWDKCVSIFQTVKNRDIDLLRQHFFKSICNILIALGEQEDVMEQKHMQIIKLALGDPSPEEWDELNTLAACHNDNVGLPRCLVAPPWVFPNLCTTETQNEDQIDPSLRADWDSLQTSADPCRGPKEDRNGRSSQGDKNIIDANVNASTPLSIYATLKLADDAKVKFTLRDKIQNSMGILQEMQLLQLVTLHYNPQLLVGTDALSKVAPLDIGKALDHGSPGDPESSMSTLCTVLTVEERSTVISNIMTHVKEPQLFALVEIYSPVSKLFRCLGTIKSPAVYSMLLKALVNKYLMGNVLKIDLALQLVDKLVLSIRDVLIRFLTEVSEAVTKSDADCTSRFLNSKVYRLMVQTIIPMVPMLFEIIKRILVKHTLQPVAIVLYQSCINMVKYIYLCLYVMMHFVGIEHIVDQQCVVDFWKALMPIFQFFAALNYNDELDTRVRYLRILHAVAIDACSDMVVNAYSVAPPFIYTGVARVLDGFANGQSAVLRRIALQRLCDAASCPFIPSIIDGSSVKICTNRYAVRMRAFLTKRFFFVLAWHVRQFLRSKDCEIEVLAALQLVETNATIPSDLIFDSDYIKKHRYLKFIQRRPLISLAMPYLLDLLESENKRVIRATRRIFSIFLEEMGAQVTPL</sequence>
<evidence type="ECO:0000256" key="1">
    <source>
        <dbReference type="SAM" id="MobiDB-lite"/>
    </source>
</evidence>
<evidence type="ECO:0000313" key="3">
    <source>
        <dbReference type="Proteomes" id="UP001057455"/>
    </source>
</evidence>
<dbReference type="Proteomes" id="UP001057455">
    <property type="component" value="Unassembled WGS sequence"/>
</dbReference>
<keyword evidence="3" id="KW-1185">Reference proteome</keyword>
<gene>
    <name evidence="2" type="ORF">BaOVIS_015050</name>
</gene>
<protein>
    <submittedName>
        <fullName evidence="2">Brefeldin A-inhibited guanine nucleotide-exchange 1-like, putative</fullName>
    </submittedName>
</protein>
<organism evidence="2 3">
    <name type="scientific">Babesia ovis</name>
    <dbReference type="NCBI Taxonomy" id="5869"/>
    <lineage>
        <taxon>Eukaryota</taxon>
        <taxon>Sar</taxon>
        <taxon>Alveolata</taxon>
        <taxon>Apicomplexa</taxon>
        <taxon>Aconoidasida</taxon>
        <taxon>Piroplasmida</taxon>
        <taxon>Babesiidae</taxon>
        <taxon>Babesia</taxon>
    </lineage>
</organism>
<feature type="region of interest" description="Disordered" evidence="1">
    <location>
        <begin position="1326"/>
        <end position="1351"/>
    </location>
</feature>
<accession>A0A9W5WUN6</accession>
<comment type="caution">
    <text evidence="2">The sequence shown here is derived from an EMBL/GenBank/DDBJ whole genome shotgun (WGS) entry which is preliminary data.</text>
</comment>